<dbReference type="InterPro" id="IPR017956">
    <property type="entry name" value="AT_hook_DNA-bd_motif"/>
</dbReference>
<dbReference type="InterPro" id="IPR036322">
    <property type="entry name" value="WD40_repeat_dom_sf"/>
</dbReference>
<reference evidence="5 6" key="1">
    <citation type="journal article" date="2011" name="Proc. Natl. Acad. Sci. U.S.A.">
        <title>Evolutionary erosion of yeast sex chromosomes by mating-type switching accidents.</title>
        <authorList>
            <person name="Gordon J.L."/>
            <person name="Armisen D."/>
            <person name="Proux-Wera E."/>
            <person name="Oheigeartaigh S.S."/>
            <person name="Byrne K.P."/>
            <person name="Wolfe K.H."/>
        </authorList>
    </citation>
    <scope>NUCLEOTIDE SEQUENCE [LARGE SCALE GENOMIC DNA]</scope>
    <source>
        <strain evidence="6">ATCC 22294 / BCRC 22015 / CBS 2517 / CECT 1963 / NBRC 1671 / NRRL Y-8276</strain>
    </source>
</reference>
<dbReference type="AlphaFoldDB" id="H2AVZ6"/>
<dbReference type="InParanoid" id="H2AVZ6"/>
<evidence type="ECO:0000256" key="2">
    <source>
        <dbReference type="ARBA" id="ARBA00023163"/>
    </source>
</evidence>
<evidence type="ECO:0000256" key="3">
    <source>
        <dbReference type="ARBA" id="ARBA00023242"/>
    </source>
</evidence>
<dbReference type="OrthoDB" id="4703at2759"/>
<dbReference type="GO" id="GO:0001002">
    <property type="term" value="F:RNA polymerase III type 1 promoter sequence-specific DNA binding"/>
    <property type="evidence" value="ECO:0007669"/>
    <property type="project" value="EnsemblFungi"/>
</dbReference>
<protein>
    <submittedName>
        <fullName evidence="5">Uncharacterized protein</fullName>
    </submittedName>
</protein>
<feature type="compositionally biased region" description="Basic residues" evidence="4">
    <location>
        <begin position="29"/>
        <end position="39"/>
    </location>
</feature>
<dbReference type="Proteomes" id="UP000005220">
    <property type="component" value="Chromosome 5"/>
</dbReference>
<dbReference type="HOGENOM" id="CLU_023122_0_0_1"/>
<evidence type="ECO:0000313" key="6">
    <source>
        <dbReference type="Proteomes" id="UP000005220"/>
    </source>
</evidence>
<dbReference type="EMBL" id="HE650825">
    <property type="protein sequence ID" value="CCF58546.1"/>
    <property type="molecule type" value="Genomic_DNA"/>
</dbReference>
<feature type="region of interest" description="Disordered" evidence="4">
    <location>
        <begin position="1"/>
        <end position="48"/>
    </location>
</feature>
<feature type="compositionally biased region" description="Basic and acidic residues" evidence="4">
    <location>
        <begin position="14"/>
        <end position="26"/>
    </location>
</feature>
<evidence type="ECO:0000256" key="1">
    <source>
        <dbReference type="ARBA" id="ARBA00004123"/>
    </source>
</evidence>
<dbReference type="SMART" id="SM00384">
    <property type="entry name" value="AT_hook"/>
    <property type="match status" value="2"/>
</dbReference>
<dbReference type="GO" id="GO:0042791">
    <property type="term" value="P:5S class rRNA transcription by RNA polymerase III"/>
    <property type="evidence" value="ECO:0007669"/>
    <property type="project" value="EnsemblFungi"/>
</dbReference>
<name>H2AVZ6_KAZAF</name>
<proteinExistence type="predicted"/>
<gene>
    <name evidence="5" type="primary">KAFR0E03950</name>
    <name evidence="5" type="ORF">KAFR_0E03950</name>
</gene>
<evidence type="ECO:0000256" key="4">
    <source>
        <dbReference type="SAM" id="MobiDB-lite"/>
    </source>
</evidence>
<dbReference type="STRING" id="1071382.H2AVZ6"/>
<keyword evidence="2" id="KW-0804">Transcription</keyword>
<keyword evidence="3" id="KW-0539">Nucleus</keyword>
<dbReference type="KEGG" id="kaf:KAFR_0E03950"/>
<dbReference type="GO" id="GO:0000127">
    <property type="term" value="C:transcription factor TFIIIC complex"/>
    <property type="evidence" value="ECO:0007669"/>
    <property type="project" value="EnsemblFungi"/>
</dbReference>
<feature type="region of interest" description="Disordered" evidence="4">
    <location>
        <begin position="94"/>
        <end position="128"/>
    </location>
</feature>
<dbReference type="InterPro" id="IPR052416">
    <property type="entry name" value="GTF3C_component"/>
</dbReference>
<dbReference type="RefSeq" id="XP_003957681.1">
    <property type="nucleotide sequence ID" value="XM_003957632.1"/>
</dbReference>
<dbReference type="PANTHER" id="PTHR15052">
    <property type="entry name" value="RNA POLYMERASE III TRANSCRIPTION INITIATION FACTOR COMPLEX SUBUNIT"/>
    <property type="match status" value="1"/>
</dbReference>
<comment type="subcellular location">
    <subcellularLocation>
        <location evidence="1">Nucleus</location>
    </subcellularLocation>
</comment>
<dbReference type="PANTHER" id="PTHR15052:SF2">
    <property type="entry name" value="GENERAL TRANSCRIPTION FACTOR 3C POLYPEPTIDE 2"/>
    <property type="match status" value="1"/>
</dbReference>
<accession>H2AVZ6</accession>
<keyword evidence="6" id="KW-1185">Reference proteome</keyword>
<evidence type="ECO:0000313" key="5">
    <source>
        <dbReference type="EMBL" id="CCF58546.1"/>
    </source>
</evidence>
<dbReference type="FunCoup" id="H2AVZ6">
    <property type="interactions" value="257"/>
</dbReference>
<sequence length="746" mass="83319">MSTETPKKRRGRPRKNDISTSDKDSANKSVKKGRGRPKKVASSEKTFAGTTIEALLATASKRRDGSQSTNGEIIEIPDAAVALKNAISDYNPLEEGNSQEILEQRSRNENAEAEASNGTTVRRPRRAASRSPLYAGVRNLAGIVSTANADEEFVLSEADAEAGEEIDDYKETSDAEVDFNDDIDIELENDEEEPKYLKNKTRKTKKARANAKKESTSKGSSPGISKLSSKNRTIRSLKDLSSARDKIERIYGLNREKLLRLAKVKEGFETCLFSFPNEKIQPDSSYSLNIIPPCRKYSVFEKIQKNLQRNFHDIDEKEFDELFKFRVSPLDIVVGDTEIRLKTHEKSDFPVFANSTRKGFFINSGGLVTDMAWLAPNEDDDSQYLAVSISQYLDDPSGERLQGFEKEEHVSCVIIYKITFSTLQISRVQTIVHPFGEIWNLKWHEGYHSKTALGLLGFVCQNGGVKFIEIFASGSDENKFVYYVESALTISLPSTLITCFDFLSPEVIVCGFKNGFVAEFDLSDEKNIPSYYHKVHESYIISISVGYSESENPVVGTISIDGYFCVFDSRDIFTTKCNVGRFRGGNIVPLTYCAPLDSFVFSDQGNSLRCVVPRALFASHQINSRETTVTSAGASRLHPLILSSASDGTLYVDNIARRLLTGVKNVSNTHKSLKLWRWDYDRSTGKYRLDHNYEVFKSTSNDVSKIKIDAPGINISCVKWNESSKGGNFYAFANNAGILTIECLEG</sequence>
<organism evidence="5 6">
    <name type="scientific">Kazachstania africana (strain ATCC 22294 / BCRC 22015 / CBS 2517 / CECT 1963 / NBRC 1671 / NRRL Y-8276)</name>
    <name type="common">Yeast</name>
    <name type="synonym">Kluyveromyces africanus</name>
    <dbReference type="NCBI Taxonomy" id="1071382"/>
    <lineage>
        <taxon>Eukaryota</taxon>
        <taxon>Fungi</taxon>
        <taxon>Dikarya</taxon>
        <taxon>Ascomycota</taxon>
        <taxon>Saccharomycotina</taxon>
        <taxon>Saccharomycetes</taxon>
        <taxon>Saccharomycetales</taxon>
        <taxon>Saccharomycetaceae</taxon>
        <taxon>Kazachstania</taxon>
    </lineage>
</organism>
<dbReference type="SUPFAM" id="SSF50978">
    <property type="entry name" value="WD40 repeat-like"/>
    <property type="match status" value="1"/>
</dbReference>
<dbReference type="GeneID" id="13883362"/>
<dbReference type="GO" id="GO:0005634">
    <property type="term" value="C:nucleus"/>
    <property type="evidence" value="ECO:0007669"/>
    <property type="project" value="UniProtKB-SubCell"/>
</dbReference>
<feature type="compositionally biased region" description="Polar residues" evidence="4">
    <location>
        <begin position="217"/>
        <end position="230"/>
    </location>
</feature>
<feature type="compositionally biased region" description="Basic residues" evidence="4">
    <location>
        <begin position="197"/>
        <end position="210"/>
    </location>
</feature>
<dbReference type="GO" id="GO:0001003">
    <property type="term" value="F:RNA polymerase III type 2 promoter sequence-specific DNA binding"/>
    <property type="evidence" value="ECO:0007669"/>
    <property type="project" value="EnsemblFungi"/>
</dbReference>
<feature type="region of interest" description="Disordered" evidence="4">
    <location>
        <begin position="189"/>
        <end position="230"/>
    </location>
</feature>
<dbReference type="eggNOG" id="ENOG502S1WJ">
    <property type="taxonomic scope" value="Eukaryota"/>
</dbReference>